<dbReference type="SMART" id="SM00317">
    <property type="entry name" value="SET"/>
    <property type="match status" value="1"/>
</dbReference>
<keyword evidence="9" id="KW-0862">Zinc</keyword>
<feature type="domain" description="C2H2-type" evidence="13">
    <location>
        <begin position="305"/>
        <end position="333"/>
    </location>
</feature>
<evidence type="ECO:0000259" key="14">
    <source>
        <dbReference type="PROSITE" id="PS50280"/>
    </source>
</evidence>
<evidence type="ECO:0000256" key="2">
    <source>
        <dbReference type="ARBA" id="ARBA00006991"/>
    </source>
</evidence>
<dbReference type="Proteomes" id="UP000515152">
    <property type="component" value="Chromosome 3"/>
</dbReference>
<evidence type="ECO:0000256" key="7">
    <source>
        <dbReference type="ARBA" id="ARBA00022737"/>
    </source>
</evidence>
<evidence type="ECO:0000256" key="9">
    <source>
        <dbReference type="ARBA" id="ARBA00022833"/>
    </source>
</evidence>
<dbReference type="AlphaFoldDB" id="A0A8M1KHH1"/>
<dbReference type="Pfam" id="PF21549">
    <property type="entry name" value="PRDM2_PR"/>
    <property type="match status" value="1"/>
</dbReference>
<dbReference type="PROSITE" id="PS00028">
    <property type="entry name" value="ZINC_FINGER_C2H2_1"/>
    <property type="match status" value="9"/>
</dbReference>
<protein>
    <submittedName>
        <fullName evidence="16">Histone-lysine N-methyltransferase PRDM9-like</fullName>
    </submittedName>
</protein>
<evidence type="ECO:0000313" key="15">
    <source>
        <dbReference type="Proteomes" id="UP000515152"/>
    </source>
</evidence>
<gene>
    <name evidence="16" type="primary">LOC116218844</name>
</gene>
<sequence>MGEGALQKHEEEPPVHAGHRAPVRTPAESRVGSTELAPVPPQVPRTDSDQGGERDGVESVDGQGGREQDPTAKRPGVSKREWLKQQKGQLNSYKRGGSLRSRPRVSYTEEEEPKDEDYLYCEDCESFYIDECGVHGPPNFIPDTPAPVGVPDRARLTLPPGLVVRESNIPNAGLGVFNQDQTVPKRAHFGPYEGEVMDRDEAIESGYSWVTYKSRHVDEYIDAKRETHSNWMRYVNCARDGDEQNLVAFQYRGGIVYRCCKPIAPGEELLVWYGEDYARDLGITFDYLWDIKSSAKGTSQSSQVFSCSLCPFSYTAQIYLHKHIKRCHTDEYVRLLRSGEIRPETLAPSRSSDQHKQKHLTVPSRSTSSKVAPNPSSQQEGANDKRSHHCTQCGKSFTRGHLKQHQRTHTGERPYHCTQCGKSFTEGGSLKLHQRTHTGERPYHCTQCGKSFTREGTLKLHQRTHTGERPYHCTQCGKSFTQEGSLKLHQRTHTGERPYHCTQCGKSFTQEGTLKLHQRTHTGERPYHCTQCGKSFTDGGDLKRHQRTHTGERPYHCTQCGKSFTLEGTLKLHQRTHTGERPYHCTQCGKTFTLEKDLKRHQRTHTGERPYHCTQCGKSFTSTGQLKTHRSTVHNLGS</sequence>
<dbReference type="OrthoDB" id="9439903at2759"/>
<dbReference type="PROSITE" id="PS50157">
    <property type="entry name" value="ZINC_FINGER_C2H2_2"/>
    <property type="match status" value="10"/>
</dbReference>
<feature type="compositionally biased region" description="Basic and acidic residues" evidence="12">
    <location>
        <begin position="46"/>
        <end position="57"/>
    </location>
</feature>
<dbReference type="PANTHER" id="PTHR16515:SF58">
    <property type="entry name" value="ZINC FINGER PROTEIN 22"/>
    <property type="match status" value="1"/>
</dbReference>
<dbReference type="FunFam" id="3.30.160.60:FF:003288">
    <property type="entry name" value="Uncharacterized protein"/>
    <property type="match status" value="1"/>
</dbReference>
<dbReference type="GO" id="GO:0008270">
    <property type="term" value="F:zinc ion binding"/>
    <property type="evidence" value="ECO:0007669"/>
    <property type="project" value="UniProtKB-KW"/>
</dbReference>
<feature type="domain" description="C2H2-type" evidence="13">
    <location>
        <begin position="527"/>
        <end position="554"/>
    </location>
</feature>
<comment type="subcellular location">
    <subcellularLocation>
        <location evidence="1">Nucleus</location>
    </subcellularLocation>
</comment>
<keyword evidence="5" id="KW-0949">S-adenosyl-L-methionine</keyword>
<feature type="domain" description="C2H2-type" evidence="13">
    <location>
        <begin position="499"/>
        <end position="526"/>
    </location>
</feature>
<dbReference type="FunFam" id="3.30.160.60:FF:002343">
    <property type="entry name" value="Zinc finger protein 33A"/>
    <property type="match status" value="6"/>
</dbReference>
<dbReference type="FunFam" id="3.30.160.60:FF:000446">
    <property type="entry name" value="Zinc finger protein"/>
    <property type="match status" value="1"/>
</dbReference>
<evidence type="ECO:0000256" key="1">
    <source>
        <dbReference type="ARBA" id="ARBA00004123"/>
    </source>
</evidence>
<keyword evidence="6" id="KW-0479">Metal-binding</keyword>
<dbReference type="GO" id="GO:0005634">
    <property type="term" value="C:nucleus"/>
    <property type="evidence" value="ECO:0007669"/>
    <property type="project" value="UniProtKB-SubCell"/>
</dbReference>
<feature type="domain" description="C2H2-type" evidence="13">
    <location>
        <begin position="611"/>
        <end position="638"/>
    </location>
</feature>
<keyword evidence="4" id="KW-0808">Transferase</keyword>
<feature type="region of interest" description="Disordered" evidence="12">
    <location>
        <begin position="1"/>
        <end position="114"/>
    </location>
</feature>
<name>A0A8M1KHH1_CLUHA</name>
<feature type="domain" description="C2H2-type" evidence="13">
    <location>
        <begin position="415"/>
        <end position="442"/>
    </location>
</feature>
<dbReference type="InterPro" id="IPR044417">
    <property type="entry name" value="PRDM7_9_PR-SET"/>
</dbReference>
<dbReference type="GeneID" id="116218844"/>
<evidence type="ECO:0000313" key="16">
    <source>
        <dbReference type="RefSeq" id="XP_042563337.1"/>
    </source>
</evidence>
<keyword evidence="10" id="KW-0539">Nucleus</keyword>
<comment type="similarity">
    <text evidence="2">Belongs to the krueppel C2H2-type zinc-finger protein family.</text>
</comment>
<dbReference type="FunFam" id="3.30.160.60:FF:000358">
    <property type="entry name" value="zinc finger protein 24"/>
    <property type="match status" value="1"/>
</dbReference>
<dbReference type="CDD" id="cd19193">
    <property type="entry name" value="PR-SET_PRDM7_9"/>
    <property type="match status" value="1"/>
</dbReference>
<feature type="compositionally biased region" description="Basic and acidic residues" evidence="12">
    <location>
        <begin position="1"/>
        <end position="14"/>
    </location>
</feature>
<dbReference type="InterPro" id="IPR013087">
    <property type="entry name" value="Znf_C2H2_type"/>
</dbReference>
<accession>A0A8M1KHH1</accession>
<feature type="domain" description="C2H2-type" evidence="13">
    <location>
        <begin position="471"/>
        <end position="498"/>
    </location>
</feature>
<evidence type="ECO:0000259" key="13">
    <source>
        <dbReference type="PROSITE" id="PS50157"/>
    </source>
</evidence>
<evidence type="ECO:0000256" key="5">
    <source>
        <dbReference type="ARBA" id="ARBA00022691"/>
    </source>
</evidence>
<feature type="region of interest" description="Disordered" evidence="12">
    <location>
        <begin position="344"/>
        <end position="390"/>
    </location>
</feature>
<proteinExistence type="inferred from homology"/>
<dbReference type="PROSITE" id="PS50280">
    <property type="entry name" value="SET"/>
    <property type="match status" value="1"/>
</dbReference>
<reference evidence="16" key="1">
    <citation type="submission" date="2025-08" db="UniProtKB">
        <authorList>
            <consortium name="RefSeq"/>
        </authorList>
    </citation>
    <scope>IDENTIFICATION</scope>
</reference>
<evidence type="ECO:0000256" key="4">
    <source>
        <dbReference type="ARBA" id="ARBA00022679"/>
    </source>
</evidence>
<feature type="domain" description="C2H2-type" evidence="13">
    <location>
        <begin position="583"/>
        <end position="610"/>
    </location>
</feature>
<keyword evidence="15" id="KW-1185">Reference proteome</keyword>
<dbReference type="GO" id="GO:0010468">
    <property type="term" value="P:regulation of gene expression"/>
    <property type="evidence" value="ECO:0007669"/>
    <property type="project" value="TreeGrafter"/>
</dbReference>
<evidence type="ECO:0000256" key="3">
    <source>
        <dbReference type="ARBA" id="ARBA00022603"/>
    </source>
</evidence>
<feature type="compositionally biased region" description="Polar residues" evidence="12">
    <location>
        <begin position="363"/>
        <end position="381"/>
    </location>
</feature>
<evidence type="ECO:0000256" key="6">
    <source>
        <dbReference type="ARBA" id="ARBA00022723"/>
    </source>
</evidence>
<dbReference type="Pfam" id="PF00096">
    <property type="entry name" value="zf-C2H2"/>
    <property type="match status" value="9"/>
</dbReference>
<dbReference type="KEGG" id="char:116218844"/>
<dbReference type="InterPro" id="IPR001214">
    <property type="entry name" value="SET_dom"/>
</dbReference>
<feature type="domain" description="C2H2-type" evidence="13">
    <location>
        <begin position="388"/>
        <end position="414"/>
    </location>
</feature>
<dbReference type="RefSeq" id="XP_042563337.1">
    <property type="nucleotide sequence ID" value="XM_042707403.1"/>
</dbReference>
<dbReference type="GO" id="GO:0042054">
    <property type="term" value="F:histone methyltransferase activity"/>
    <property type="evidence" value="ECO:0007669"/>
    <property type="project" value="InterPro"/>
</dbReference>
<dbReference type="SMART" id="SM00355">
    <property type="entry name" value="ZnF_C2H2"/>
    <property type="match status" value="10"/>
</dbReference>
<organism evidence="15 16">
    <name type="scientific">Clupea harengus</name>
    <name type="common">Atlantic herring</name>
    <dbReference type="NCBI Taxonomy" id="7950"/>
    <lineage>
        <taxon>Eukaryota</taxon>
        <taxon>Metazoa</taxon>
        <taxon>Chordata</taxon>
        <taxon>Craniata</taxon>
        <taxon>Vertebrata</taxon>
        <taxon>Euteleostomi</taxon>
        <taxon>Actinopterygii</taxon>
        <taxon>Neopterygii</taxon>
        <taxon>Teleostei</taxon>
        <taxon>Clupei</taxon>
        <taxon>Clupeiformes</taxon>
        <taxon>Clupeoidei</taxon>
        <taxon>Clupeidae</taxon>
        <taxon>Clupea</taxon>
    </lineage>
</organism>
<keyword evidence="7" id="KW-0677">Repeat</keyword>
<evidence type="ECO:0000256" key="10">
    <source>
        <dbReference type="ARBA" id="ARBA00023242"/>
    </source>
</evidence>
<keyword evidence="8 11" id="KW-0863">Zinc-finger</keyword>
<feature type="compositionally biased region" description="Basic and acidic residues" evidence="12">
    <location>
        <begin position="64"/>
        <end position="84"/>
    </location>
</feature>
<evidence type="ECO:0000256" key="12">
    <source>
        <dbReference type="SAM" id="MobiDB-lite"/>
    </source>
</evidence>
<feature type="domain" description="C2H2-type" evidence="13">
    <location>
        <begin position="555"/>
        <end position="582"/>
    </location>
</feature>
<dbReference type="InterPro" id="IPR050331">
    <property type="entry name" value="Zinc_finger"/>
</dbReference>
<dbReference type="GO" id="GO:0032259">
    <property type="term" value="P:methylation"/>
    <property type="evidence" value="ECO:0007669"/>
    <property type="project" value="UniProtKB-KW"/>
</dbReference>
<keyword evidence="3" id="KW-0489">Methyltransferase</keyword>
<evidence type="ECO:0000256" key="8">
    <source>
        <dbReference type="ARBA" id="ARBA00022771"/>
    </source>
</evidence>
<feature type="domain" description="SET" evidence="14">
    <location>
        <begin position="160"/>
        <end position="274"/>
    </location>
</feature>
<feature type="domain" description="C2H2-type" evidence="13">
    <location>
        <begin position="443"/>
        <end position="470"/>
    </location>
</feature>
<dbReference type="PANTHER" id="PTHR16515">
    <property type="entry name" value="PR DOMAIN ZINC FINGER PROTEIN"/>
    <property type="match status" value="1"/>
</dbReference>
<evidence type="ECO:0000256" key="11">
    <source>
        <dbReference type="PROSITE-ProRule" id="PRU00042"/>
    </source>
</evidence>